<comment type="caution">
    <text evidence="2">The sequence shown here is derived from an EMBL/GenBank/DDBJ whole genome shotgun (WGS) entry which is preliminary data.</text>
</comment>
<evidence type="ECO:0000313" key="2">
    <source>
        <dbReference type="EMBL" id="GFY06530.1"/>
    </source>
</evidence>
<evidence type="ECO:0000313" key="3">
    <source>
        <dbReference type="Proteomes" id="UP000887159"/>
    </source>
</evidence>
<feature type="region of interest" description="Disordered" evidence="1">
    <location>
        <begin position="13"/>
        <end position="44"/>
    </location>
</feature>
<dbReference type="Proteomes" id="UP000887159">
    <property type="component" value="Unassembled WGS sequence"/>
</dbReference>
<gene>
    <name evidence="2" type="ORF">TNCV_3523861</name>
</gene>
<reference evidence="2" key="1">
    <citation type="submission" date="2020-08" db="EMBL/GenBank/DDBJ databases">
        <title>Multicomponent nature underlies the extraordinary mechanical properties of spider dragline silk.</title>
        <authorList>
            <person name="Kono N."/>
            <person name="Nakamura H."/>
            <person name="Mori M."/>
            <person name="Yoshida Y."/>
            <person name="Ohtoshi R."/>
            <person name="Malay A.D."/>
            <person name="Moran D.A.P."/>
            <person name="Tomita M."/>
            <person name="Numata K."/>
            <person name="Arakawa K."/>
        </authorList>
    </citation>
    <scope>NUCLEOTIDE SEQUENCE</scope>
</reference>
<dbReference type="AlphaFoldDB" id="A0A8X6VHT0"/>
<organism evidence="2 3">
    <name type="scientific">Trichonephila clavipes</name>
    <name type="common">Golden silk orbweaver</name>
    <name type="synonym">Nephila clavipes</name>
    <dbReference type="NCBI Taxonomy" id="2585209"/>
    <lineage>
        <taxon>Eukaryota</taxon>
        <taxon>Metazoa</taxon>
        <taxon>Ecdysozoa</taxon>
        <taxon>Arthropoda</taxon>
        <taxon>Chelicerata</taxon>
        <taxon>Arachnida</taxon>
        <taxon>Araneae</taxon>
        <taxon>Araneomorphae</taxon>
        <taxon>Entelegynae</taxon>
        <taxon>Araneoidea</taxon>
        <taxon>Nephilidae</taxon>
        <taxon>Trichonephila</taxon>
    </lineage>
</organism>
<evidence type="ECO:0000256" key="1">
    <source>
        <dbReference type="SAM" id="MobiDB-lite"/>
    </source>
</evidence>
<keyword evidence="3" id="KW-1185">Reference proteome</keyword>
<accession>A0A8X6VHT0</accession>
<sequence>MLMLDKTNHLPGGSIFGSLGSRKTSSWRASTHHGVQRGRQCAGHMAKTRHGAYLKYTQNIVLQHQGEDPTDKPDTPYLQH</sequence>
<dbReference type="EMBL" id="BMAU01021261">
    <property type="protein sequence ID" value="GFY06530.1"/>
    <property type="molecule type" value="Genomic_DNA"/>
</dbReference>
<protein>
    <submittedName>
        <fullName evidence="2">Uncharacterized protein</fullName>
    </submittedName>
</protein>
<proteinExistence type="predicted"/>
<name>A0A8X6VHT0_TRICX</name>